<proteinExistence type="predicted"/>
<reference evidence="5" key="2">
    <citation type="submission" date="2019-02" db="EMBL/GenBank/DDBJ databases">
        <title>Granulicella sibirica sp. nov., a psychrotolerant acidobacterium isolated from an organic soil layer in forested tundra, West Siberia.</title>
        <authorList>
            <person name="Oshkin I.Y."/>
            <person name="Kulichevskaya I.S."/>
            <person name="Rijpstra W.I.C."/>
            <person name="Sinninghe Damste J.S."/>
            <person name="Rakitin A.L."/>
            <person name="Ravin N.V."/>
            <person name="Dedysh S.N."/>
        </authorList>
    </citation>
    <scope>NUCLEOTIDE SEQUENCE [LARGE SCALE GENOMIC DNA]</scope>
    <source>
        <strain evidence="5">AF10</strain>
    </source>
</reference>
<dbReference type="PANTHER" id="PTHR34606">
    <property type="entry name" value="BON DOMAIN-CONTAINING PROTEIN"/>
    <property type="match status" value="1"/>
</dbReference>
<name>A0A4Q0SZC8_9BACT</name>
<reference evidence="4 5" key="1">
    <citation type="submission" date="2018-11" db="EMBL/GenBank/DDBJ databases">
        <authorList>
            <person name="Mardanov A.V."/>
            <person name="Ravin N.V."/>
            <person name="Dedysh S.N."/>
        </authorList>
    </citation>
    <scope>NUCLEOTIDE SEQUENCE [LARGE SCALE GENOMIC DNA]</scope>
    <source>
        <strain evidence="4 5">AF10</strain>
    </source>
</reference>
<comment type="caution">
    <text evidence="4">The sequence shown here is derived from an EMBL/GenBank/DDBJ whole genome shotgun (WGS) entry which is preliminary data.</text>
</comment>
<keyword evidence="5" id="KW-1185">Reference proteome</keyword>
<accession>A0A4Q0SZC8</accession>
<evidence type="ECO:0000313" key="5">
    <source>
        <dbReference type="Proteomes" id="UP000289437"/>
    </source>
</evidence>
<feature type="compositionally biased region" description="Gly residues" evidence="1">
    <location>
        <begin position="240"/>
        <end position="250"/>
    </location>
</feature>
<dbReference type="Gene3D" id="3.30.1340.30">
    <property type="match status" value="1"/>
</dbReference>
<dbReference type="AlphaFoldDB" id="A0A4Q0SZC8"/>
<evidence type="ECO:0000256" key="1">
    <source>
        <dbReference type="SAM" id="MobiDB-lite"/>
    </source>
</evidence>
<feature type="compositionally biased region" description="Low complexity" evidence="1">
    <location>
        <begin position="226"/>
        <end position="239"/>
    </location>
</feature>
<organism evidence="4 5">
    <name type="scientific">Granulicella sibirica</name>
    <dbReference type="NCBI Taxonomy" id="2479048"/>
    <lineage>
        <taxon>Bacteria</taxon>
        <taxon>Pseudomonadati</taxon>
        <taxon>Acidobacteriota</taxon>
        <taxon>Terriglobia</taxon>
        <taxon>Terriglobales</taxon>
        <taxon>Acidobacteriaceae</taxon>
        <taxon>Granulicella</taxon>
    </lineage>
</organism>
<keyword evidence="2" id="KW-0732">Signal</keyword>
<dbReference type="SMART" id="SM00749">
    <property type="entry name" value="BON"/>
    <property type="match status" value="1"/>
</dbReference>
<protein>
    <recommendedName>
        <fullName evidence="3">BON domain-containing protein</fullName>
    </recommendedName>
</protein>
<evidence type="ECO:0000256" key="2">
    <source>
        <dbReference type="SAM" id="SignalP"/>
    </source>
</evidence>
<evidence type="ECO:0000313" key="4">
    <source>
        <dbReference type="EMBL" id="RXH56653.1"/>
    </source>
</evidence>
<dbReference type="OrthoDB" id="117359at2"/>
<gene>
    <name evidence="4" type="ORF">GRAN_3510</name>
</gene>
<dbReference type="InterPro" id="IPR014004">
    <property type="entry name" value="Transpt-assoc_nodulatn_dom_bac"/>
</dbReference>
<dbReference type="PROSITE" id="PS50914">
    <property type="entry name" value="BON"/>
    <property type="match status" value="1"/>
</dbReference>
<dbReference type="Pfam" id="PF04972">
    <property type="entry name" value="BON"/>
    <property type="match status" value="1"/>
</dbReference>
<feature type="signal peptide" evidence="2">
    <location>
        <begin position="1"/>
        <end position="29"/>
    </location>
</feature>
<feature type="compositionally biased region" description="Low complexity" evidence="1">
    <location>
        <begin position="168"/>
        <end position="209"/>
    </location>
</feature>
<dbReference type="EMBL" id="RDSM01000002">
    <property type="protein sequence ID" value="RXH56653.1"/>
    <property type="molecule type" value="Genomic_DNA"/>
</dbReference>
<dbReference type="PANTHER" id="PTHR34606:SF15">
    <property type="entry name" value="BON DOMAIN-CONTAINING PROTEIN"/>
    <property type="match status" value="1"/>
</dbReference>
<dbReference type="InterPro" id="IPR051686">
    <property type="entry name" value="Lipoprotein_DolP"/>
</dbReference>
<feature type="domain" description="BON" evidence="3">
    <location>
        <begin position="37"/>
        <end position="105"/>
    </location>
</feature>
<dbReference type="RefSeq" id="WP_128914075.1">
    <property type="nucleotide sequence ID" value="NZ_RDSM01000002.1"/>
</dbReference>
<dbReference type="Proteomes" id="UP000289437">
    <property type="component" value="Unassembled WGS sequence"/>
</dbReference>
<feature type="chain" id="PRO_5020656519" description="BON domain-containing protein" evidence="2">
    <location>
        <begin position="30"/>
        <end position="471"/>
    </location>
</feature>
<feature type="region of interest" description="Disordered" evidence="1">
    <location>
        <begin position="124"/>
        <end position="251"/>
    </location>
</feature>
<sequence length="471" mass="47727">MRLDSCVRRFGFPALVLAGALSAAAAAIAQTKTSTVPDAQVEASVLKALASAPELAAQSISTTTVYGTVTLSGTVGTEGMRDKAEQLAANAPGVQKVVDELTLGGPSQAQDQQLQRGQEALAGAGNPQGVLQSDGTYAPANGDQQAAGDQDVPPPNGPNTDPYGRPLNGQQAQGGAPPASNQQQQGASPNSQQGYGQPGYGQSPYGSPQTGHSGYGYPDQNGHPLQGGAPQYGYNQQGPQGYGAGGGQQGGQVVTVPSGTLLQVRVNQHLNSKTIQAGTPFDAMVVNDIVANGQVAIPRGASVQGTVIDAESSGALKGRGELGLRLDRVTLSGQTYPISSDVFAARGGDKTVQTVNSAVGLGALGAIFGAVAGGGAGAAIGAGVGGAVGLGTSAASGRGNVFIPSEAVLSFRLTQPATVTTVSQVEMQRLGYGVPAGGPQMVRHYPPPPPYYYGPGYYPRYYYGPYGYYRY</sequence>
<dbReference type="InterPro" id="IPR007055">
    <property type="entry name" value="BON_dom"/>
</dbReference>
<evidence type="ECO:0000259" key="3">
    <source>
        <dbReference type="PROSITE" id="PS50914"/>
    </source>
</evidence>